<evidence type="ECO:0000313" key="3">
    <source>
        <dbReference type="Proteomes" id="UP000184526"/>
    </source>
</evidence>
<dbReference type="Proteomes" id="UP000184526">
    <property type="component" value="Unassembled WGS sequence"/>
</dbReference>
<dbReference type="AlphaFoldDB" id="A0A1M5XEA4"/>
<keyword evidence="3" id="KW-1185">Reference proteome</keyword>
<dbReference type="InterPro" id="IPR008571">
    <property type="entry name" value="HerA-like"/>
</dbReference>
<name>A0A1M5XEA4_9CLOT</name>
<dbReference type="InterPro" id="IPR027417">
    <property type="entry name" value="P-loop_NTPase"/>
</dbReference>
<dbReference type="EMBL" id="FQXP01000008">
    <property type="protein sequence ID" value="SHH98160.1"/>
    <property type="molecule type" value="Genomic_DNA"/>
</dbReference>
<dbReference type="RefSeq" id="WP_072832046.1">
    <property type="nucleotide sequence ID" value="NZ_FQXP01000008.1"/>
</dbReference>
<dbReference type="InterPro" id="IPR002789">
    <property type="entry name" value="HerA_central"/>
</dbReference>
<dbReference type="SUPFAM" id="SSF52540">
    <property type="entry name" value="P-loop containing nucleoside triphosphate hydrolases"/>
    <property type="match status" value="1"/>
</dbReference>
<dbReference type="OrthoDB" id="9806951at2"/>
<protein>
    <submittedName>
        <fullName evidence="2">AAA-like domain-containing protein</fullName>
    </submittedName>
</protein>
<sequence length="1091" mass="121761">MGILANTKQFLARKTTEVAKKAADGIATTAALSPKQLEEIEAKRVSYLAGKPDMHSEDIQELIEKNIGSVGIEVYQAYLEQLKKVYKPVDTAIENFDELNRIRYFDITKWVTDAEEKNLDKLVNVYQVLSEEDCNIALIYHRTKEKCEVTLGVVNTDMDQPDPAKVNTYNARLTSAIKGNFPGVEIKGNKEKCHKFGIGIPENLKSAIKDGNNDTEVKSVAIVSNLASEKSEDFISQSMEKLLDGIVPKCEQEEYTMVLLAKPINNQLEKKNRLFELYSTLSPYASWQTNYTYTTSDAINSSGSFGVNLGVSAGVQASIATANGSSRTKLYEENQKDGKFEKFKKGVKGIFGQGFGVYSPTQENNTTTNSNGYQASANFGVQFSRASSVTAQLGINEGITQTYSNYGIQHTLEIIENQVKRLEESSALGMWEFASYVIAKSPVIANNVAHMYLALTQGEESYMTKAAVNLWDGEEEKGDAQAILSTVQKLQHPVFGLKDTLDEQCLLYPTLVTPSTTISGKELAKSLNFPRKSVSGLPVLESTAFGREVQKFTLEDEGESKRDIAIGNVYHMRQAEESGVKLDVDSLASHVFVTGSTGTGKSNTIYELLGKLEKQGVNFLVVEPAKGEYKKVFGGRCKVYGTNLSKSELLSTNPFSFPSGIHVLEHIDRLIEIFNACWPMYAAMPAILKDAVEKSYEKVGWNLCYSKCEPLKFPTFADLIEMLPEVMDSSLYSADTKSDYSGALITRVQSLTNGINGQIFCSSKELSNEELFKNNVIVDLSRVGSSETKSLLMGIMVMKLQEYRLHLDKMNEKLMHVTVLEEAHNLLRKTSVGQSQEGANLQGKSVEMITNSIAEMRTYGEGFIIADQAPELLDEAVIRNTNTKIVLRLPSESDRKLVGTSMALTENQIIELAKLPKGVAAVYQNDWVEAVLCKFEKYEDIQPLDYTEKENTTLFENYFLKLFEVKDDYEITLEDADILREWIRSLKNSVKTKKLLNSVIEGKKLTESEKEIVAYNVFEGKKVAALLASESKEIRGIEKANKKIKTYVGFSDNVLIDNIRSLIMQVIFRVKSDGELSQRYKAFEETRRLKL</sequence>
<organism evidence="2 3">
    <name type="scientific">Clostridium collagenovorans DSM 3089</name>
    <dbReference type="NCBI Taxonomy" id="1121306"/>
    <lineage>
        <taxon>Bacteria</taxon>
        <taxon>Bacillati</taxon>
        <taxon>Bacillota</taxon>
        <taxon>Clostridia</taxon>
        <taxon>Eubacteriales</taxon>
        <taxon>Clostridiaceae</taxon>
        <taxon>Clostridium</taxon>
    </lineage>
</organism>
<dbReference type="Pfam" id="PF01935">
    <property type="entry name" value="DUF87"/>
    <property type="match status" value="1"/>
</dbReference>
<dbReference type="PANTHER" id="PTHR42957:SF1">
    <property type="entry name" value="HELICASE MJ1565-RELATED"/>
    <property type="match status" value="1"/>
</dbReference>
<gene>
    <name evidence="2" type="ORF">SAMN02745196_02181</name>
</gene>
<dbReference type="PANTHER" id="PTHR42957">
    <property type="entry name" value="HELICASE MJ1565-RELATED"/>
    <property type="match status" value="1"/>
</dbReference>
<feature type="domain" description="Helicase HerA central" evidence="1">
    <location>
        <begin position="565"/>
        <end position="790"/>
    </location>
</feature>
<evidence type="ECO:0000313" key="2">
    <source>
        <dbReference type="EMBL" id="SHH98160.1"/>
    </source>
</evidence>
<dbReference type="Gene3D" id="3.40.50.300">
    <property type="entry name" value="P-loop containing nucleotide triphosphate hydrolases"/>
    <property type="match status" value="2"/>
</dbReference>
<evidence type="ECO:0000259" key="1">
    <source>
        <dbReference type="Pfam" id="PF01935"/>
    </source>
</evidence>
<accession>A0A1M5XEA4</accession>
<dbReference type="STRING" id="1121306.SAMN02745196_02181"/>
<reference evidence="2 3" key="1">
    <citation type="submission" date="2016-11" db="EMBL/GenBank/DDBJ databases">
        <authorList>
            <person name="Jaros S."/>
            <person name="Januszkiewicz K."/>
            <person name="Wedrychowicz H."/>
        </authorList>
    </citation>
    <scope>NUCLEOTIDE SEQUENCE [LARGE SCALE GENOMIC DNA]</scope>
    <source>
        <strain evidence="2 3">DSM 3089</strain>
    </source>
</reference>
<proteinExistence type="predicted"/>